<dbReference type="GO" id="GO:0061630">
    <property type="term" value="F:ubiquitin protein ligase activity"/>
    <property type="evidence" value="ECO:0007669"/>
    <property type="project" value="TreeGrafter"/>
</dbReference>
<evidence type="ECO:0000256" key="1">
    <source>
        <dbReference type="ARBA" id="ARBA00022771"/>
    </source>
</evidence>
<dbReference type="PANTHER" id="PTHR46569">
    <property type="entry name" value="E3 UBIQUITIN-PROTEIN LIGASE TRAIP"/>
    <property type="match status" value="1"/>
</dbReference>
<proteinExistence type="predicted"/>
<dbReference type="SUPFAM" id="SSF57850">
    <property type="entry name" value="RING/U-box"/>
    <property type="match status" value="1"/>
</dbReference>
<keyword evidence="1 3" id="KW-0863">Zinc-finger</keyword>
<dbReference type="GeneID" id="113401665"/>
<dbReference type="RefSeq" id="XP_026497445.2">
    <property type="nucleotide sequence ID" value="XM_026641660.2"/>
</dbReference>
<dbReference type="InterPro" id="IPR013083">
    <property type="entry name" value="Znf_RING/FYVE/PHD"/>
</dbReference>
<feature type="coiled-coil region" evidence="4">
    <location>
        <begin position="205"/>
        <end position="253"/>
    </location>
</feature>
<organism evidence="7 8">
    <name type="scientific">Vanessa tameamea</name>
    <name type="common">Kamehameha butterfly</name>
    <dbReference type="NCBI Taxonomy" id="334116"/>
    <lineage>
        <taxon>Eukaryota</taxon>
        <taxon>Metazoa</taxon>
        <taxon>Ecdysozoa</taxon>
        <taxon>Arthropoda</taxon>
        <taxon>Hexapoda</taxon>
        <taxon>Insecta</taxon>
        <taxon>Pterygota</taxon>
        <taxon>Neoptera</taxon>
        <taxon>Endopterygota</taxon>
        <taxon>Lepidoptera</taxon>
        <taxon>Glossata</taxon>
        <taxon>Ditrysia</taxon>
        <taxon>Papilionoidea</taxon>
        <taxon>Nymphalidae</taxon>
        <taxon>Nymphalinae</taxon>
        <taxon>Vanessa</taxon>
    </lineage>
</organism>
<feature type="coiled-coil region" evidence="4">
    <location>
        <begin position="70"/>
        <end position="166"/>
    </location>
</feature>
<dbReference type="GO" id="GO:0090734">
    <property type="term" value="C:site of DNA damage"/>
    <property type="evidence" value="ECO:0007669"/>
    <property type="project" value="TreeGrafter"/>
</dbReference>
<dbReference type="SMART" id="SM00184">
    <property type="entry name" value="RING"/>
    <property type="match status" value="1"/>
</dbReference>
<reference evidence="8" key="1">
    <citation type="submission" date="2025-08" db="UniProtKB">
        <authorList>
            <consortium name="RefSeq"/>
        </authorList>
    </citation>
    <scope>IDENTIFICATION</scope>
    <source>
        <tissue evidence="8">Whole body</tissue>
    </source>
</reference>
<evidence type="ECO:0000313" key="8">
    <source>
        <dbReference type="RefSeq" id="XP_026497445.2"/>
    </source>
</evidence>
<evidence type="ECO:0000313" key="7">
    <source>
        <dbReference type="Proteomes" id="UP001652626"/>
    </source>
</evidence>
<dbReference type="GO" id="GO:0005634">
    <property type="term" value="C:nucleus"/>
    <property type="evidence" value="ECO:0007669"/>
    <property type="project" value="TreeGrafter"/>
</dbReference>
<dbReference type="Proteomes" id="UP001652626">
    <property type="component" value="Chromosome 20"/>
</dbReference>
<dbReference type="InterPro" id="IPR052639">
    <property type="entry name" value="TRAIP_ubiq-protein_ligase"/>
</dbReference>
<evidence type="ECO:0000256" key="3">
    <source>
        <dbReference type="PROSITE-ProRule" id="PRU00175"/>
    </source>
</evidence>
<dbReference type="OrthoDB" id="8062037at2759"/>
<feature type="domain" description="RING-type" evidence="6">
    <location>
        <begin position="5"/>
        <end position="46"/>
    </location>
</feature>
<evidence type="ECO:0000256" key="2">
    <source>
        <dbReference type="ARBA" id="ARBA00022833"/>
    </source>
</evidence>
<feature type="region of interest" description="Disordered" evidence="5">
    <location>
        <begin position="421"/>
        <end position="444"/>
    </location>
</feature>
<evidence type="ECO:0000256" key="4">
    <source>
        <dbReference type="SAM" id="Coils"/>
    </source>
</evidence>
<keyword evidence="1 3" id="KW-0479">Metal-binding</keyword>
<sequence>MHILCTICSDLVNQAENIQVTKCGHIFHHHCLSQWISRSKSCPQCRNKVTDRCMFRLYPTISNETTGEDVATLQSRLDDAQLQLRQQRTTYKENEEKFAAAEVELKKNLALLKATEKKLESRDSAVSALKEQLEYVKIQNKETNRLKEENENLKKNMQTLNGLQKVLNGTSEEVERMLEGYTDVRTVATFATALKRALCESESKKNESRDRLQNIKQQLASEKNHVADLQAKLIAAEEKLTSAQRKYDSLKNKRKVCDMLDKSLTEDSWESAVKQMKPNEDLNSAIVLSDNNSSFNTMVNRIENADSPYLNLKQSSLALTALQRHPTHPLPEKNLKPSEYALLNSARIAVTRKTDLASPKTSIFHKKEPAKIQFSQENDPNMSFMNISYDGLGGHSKLDTFPVPNTRPPLKSCVPKLSAKHKLKRPNPVGNHDISKMLEKIKDK</sequence>
<evidence type="ECO:0000259" key="6">
    <source>
        <dbReference type="PROSITE" id="PS50089"/>
    </source>
</evidence>
<protein>
    <submittedName>
        <fullName evidence="8">E3 ubiquitin-protein ligase TRAIP-like isoform X1</fullName>
    </submittedName>
</protein>
<evidence type="ECO:0000256" key="5">
    <source>
        <dbReference type="SAM" id="MobiDB-lite"/>
    </source>
</evidence>
<dbReference type="PANTHER" id="PTHR46569:SF1">
    <property type="entry name" value="E3 UBIQUITIN-PROTEIN LIGASE RFWD3-RELATED"/>
    <property type="match status" value="1"/>
</dbReference>
<feature type="compositionally biased region" description="Basic and acidic residues" evidence="5">
    <location>
        <begin position="433"/>
        <end position="444"/>
    </location>
</feature>
<dbReference type="GO" id="GO:0008270">
    <property type="term" value="F:zinc ion binding"/>
    <property type="evidence" value="ECO:0007669"/>
    <property type="project" value="UniProtKB-KW"/>
</dbReference>
<keyword evidence="7" id="KW-1185">Reference proteome</keyword>
<gene>
    <name evidence="8" type="primary">LOC113401665</name>
</gene>
<dbReference type="Pfam" id="PF13639">
    <property type="entry name" value="zf-RING_2"/>
    <property type="match status" value="1"/>
</dbReference>
<accession>A0A8B8IK19</accession>
<keyword evidence="2" id="KW-0862">Zinc</keyword>
<dbReference type="AlphaFoldDB" id="A0A8B8IK19"/>
<dbReference type="OMA" id="GHMFHHS"/>
<dbReference type="GO" id="GO:0031297">
    <property type="term" value="P:replication fork processing"/>
    <property type="evidence" value="ECO:0007669"/>
    <property type="project" value="TreeGrafter"/>
</dbReference>
<name>A0A8B8IK19_VANTA</name>
<dbReference type="GO" id="GO:0016567">
    <property type="term" value="P:protein ubiquitination"/>
    <property type="evidence" value="ECO:0007669"/>
    <property type="project" value="TreeGrafter"/>
</dbReference>
<dbReference type="InterPro" id="IPR001841">
    <property type="entry name" value="Znf_RING"/>
</dbReference>
<dbReference type="Gene3D" id="3.30.40.10">
    <property type="entry name" value="Zinc/RING finger domain, C3HC4 (zinc finger)"/>
    <property type="match status" value="1"/>
</dbReference>
<keyword evidence="4" id="KW-0175">Coiled coil</keyword>
<dbReference type="PROSITE" id="PS50089">
    <property type="entry name" value="ZF_RING_2"/>
    <property type="match status" value="1"/>
</dbReference>